<dbReference type="AlphaFoldDB" id="A0A9J6GGN1"/>
<evidence type="ECO:0000256" key="4">
    <source>
        <dbReference type="ARBA" id="ARBA00022786"/>
    </source>
</evidence>
<dbReference type="GO" id="GO:0005737">
    <property type="term" value="C:cytoplasm"/>
    <property type="evidence" value="ECO:0007669"/>
    <property type="project" value="TreeGrafter"/>
</dbReference>
<dbReference type="Pfam" id="PF01088">
    <property type="entry name" value="Peptidase_C12"/>
    <property type="match status" value="1"/>
</dbReference>
<evidence type="ECO:0000259" key="9">
    <source>
        <dbReference type="PROSITE" id="PS52048"/>
    </source>
</evidence>
<dbReference type="PANTHER" id="PTHR10589:SF17">
    <property type="entry name" value="UBIQUITIN CARBOXYL-TERMINAL HYDROLASE"/>
    <property type="match status" value="1"/>
</dbReference>
<dbReference type="PROSITE" id="PS00140">
    <property type="entry name" value="UCH_1"/>
    <property type="match status" value="1"/>
</dbReference>
<keyword evidence="6 8" id="KW-0788">Thiol protease</keyword>
<feature type="domain" description="UCH catalytic" evidence="9">
    <location>
        <begin position="1"/>
        <end position="129"/>
    </location>
</feature>
<dbReference type="PROSITE" id="PS52048">
    <property type="entry name" value="UCH_DOMAIN"/>
    <property type="match status" value="1"/>
</dbReference>
<protein>
    <recommendedName>
        <fullName evidence="8">Ubiquitin carboxyl-terminal hydrolase</fullName>
        <ecNumber evidence="8">3.4.19.12</ecNumber>
    </recommendedName>
</protein>
<dbReference type="Gene3D" id="3.40.532.10">
    <property type="entry name" value="Peptidase C12, ubiquitin carboxyl-terminal hydrolase"/>
    <property type="match status" value="1"/>
</dbReference>
<dbReference type="GO" id="GO:0004843">
    <property type="term" value="F:cysteine-type deubiquitinase activity"/>
    <property type="evidence" value="ECO:0007669"/>
    <property type="project" value="UniProtKB-EC"/>
</dbReference>
<organism evidence="10 11">
    <name type="scientific">Haemaphysalis longicornis</name>
    <name type="common">Bush tick</name>
    <dbReference type="NCBI Taxonomy" id="44386"/>
    <lineage>
        <taxon>Eukaryota</taxon>
        <taxon>Metazoa</taxon>
        <taxon>Ecdysozoa</taxon>
        <taxon>Arthropoda</taxon>
        <taxon>Chelicerata</taxon>
        <taxon>Arachnida</taxon>
        <taxon>Acari</taxon>
        <taxon>Parasitiformes</taxon>
        <taxon>Ixodida</taxon>
        <taxon>Ixodoidea</taxon>
        <taxon>Ixodidae</taxon>
        <taxon>Haemaphysalinae</taxon>
        <taxon>Haemaphysalis</taxon>
    </lineage>
</organism>
<dbReference type="VEuPathDB" id="VectorBase:HLOH_059518"/>
<name>A0A9J6GGN1_HAELO</name>
<keyword evidence="11" id="KW-1185">Reference proteome</keyword>
<dbReference type="OrthoDB" id="427186at2759"/>
<dbReference type="GO" id="GO:0006511">
    <property type="term" value="P:ubiquitin-dependent protein catabolic process"/>
    <property type="evidence" value="ECO:0007669"/>
    <property type="project" value="UniProtKB-UniRule"/>
</dbReference>
<reference evidence="10 11" key="1">
    <citation type="journal article" date="2020" name="Cell">
        <title>Large-Scale Comparative Analyses of Tick Genomes Elucidate Their Genetic Diversity and Vector Capacities.</title>
        <authorList>
            <consortium name="Tick Genome and Microbiome Consortium (TIGMIC)"/>
            <person name="Jia N."/>
            <person name="Wang J."/>
            <person name="Shi W."/>
            <person name="Du L."/>
            <person name="Sun Y."/>
            <person name="Zhan W."/>
            <person name="Jiang J.F."/>
            <person name="Wang Q."/>
            <person name="Zhang B."/>
            <person name="Ji P."/>
            <person name="Bell-Sakyi L."/>
            <person name="Cui X.M."/>
            <person name="Yuan T.T."/>
            <person name="Jiang B.G."/>
            <person name="Yang W.F."/>
            <person name="Lam T.T."/>
            <person name="Chang Q.C."/>
            <person name="Ding S.J."/>
            <person name="Wang X.J."/>
            <person name="Zhu J.G."/>
            <person name="Ruan X.D."/>
            <person name="Zhao L."/>
            <person name="Wei J.T."/>
            <person name="Ye R.Z."/>
            <person name="Que T.C."/>
            <person name="Du C.H."/>
            <person name="Zhou Y.H."/>
            <person name="Cheng J.X."/>
            <person name="Dai P.F."/>
            <person name="Guo W.B."/>
            <person name="Han X.H."/>
            <person name="Huang E.J."/>
            <person name="Li L.F."/>
            <person name="Wei W."/>
            <person name="Gao Y.C."/>
            <person name="Liu J.Z."/>
            <person name="Shao H.Z."/>
            <person name="Wang X."/>
            <person name="Wang C.C."/>
            <person name="Yang T.C."/>
            <person name="Huo Q.B."/>
            <person name="Li W."/>
            <person name="Chen H.Y."/>
            <person name="Chen S.E."/>
            <person name="Zhou L.G."/>
            <person name="Ni X.B."/>
            <person name="Tian J.H."/>
            <person name="Sheng Y."/>
            <person name="Liu T."/>
            <person name="Pan Y.S."/>
            <person name="Xia L.Y."/>
            <person name="Li J."/>
            <person name="Zhao F."/>
            <person name="Cao W.C."/>
        </authorList>
    </citation>
    <scope>NUCLEOTIDE SEQUENCE [LARGE SCALE GENOMIC DNA]</scope>
    <source>
        <strain evidence="10">HaeL-2018</strain>
    </source>
</reference>
<keyword evidence="5 8" id="KW-0378">Hydrolase</keyword>
<evidence type="ECO:0000256" key="5">
    <source>
        <dbReference type="ARBA" id="ARBA00022801"/>
    </source>
</evidence>
<dbReference type="OMA" id="EVHENCA"/>
<dbReference type="PRINTS" id="PR00707">
    <property type="entry name" value="UBCTHYDRLASE"/>
</dbReference>
<accession>A0A9J6GGN1</accession>
<evidence type="ECO:0000256" key="2">
    <source>
        <dbReference type="ARBA" id="ARBA00009326"/>
    </source>
</evidence>
<dbReference type="EMBL" id="JABSTR010000006">
    <property type="protein sequence ID" value="KAH9374007.1"/>
    <property type="molecule type" value="Genomic_DNA"/>
</dbReference>
<dbReference type="InterPro" id="IPR038765">
    <property type="entry name" value="Papain-like_cys_pep_sf"/>
</dbReference>
<keyword evidence="4 8" id="KW-0833">Ubl conjugation pathway</keyword>
<sequence length="129" mass="14026">MTKFVDVVGLDPELLPMVPSPVAAVLLLFPTSDQYDAFVKQKCADIESAGQVVSDKVFFMKQTIKNACGAMALLHALSNSLDQIQFGPGSILKKFLDDTSAMKPEERGTHLEGCKASNCFRLSSRSWGV</sequence>
<gene>
    <name evidence="10" type="ORF">HPB48_016241</name>
</gene>
<dbReference type="Proteomes" id="UP000821853">
    <property type="component" value="Chromosome 4"/>
</dbReference>
<comment type="caution">
    <text evidence="10">The sequence shown here is derived from an EMBL/GenBank/DDBJ whole genome shotgun (WGS) entry which is preliminary data.</text>
</comment>
<comment type="similarity">
    <text evidence="2 7 8">Belongs to the peptidase C12 family.</text>
</comment>
<evidence type="ECO:0000256" key="8">
    <source>
        <dbReference type="RuleBase" id="RU361215"/>
    </source>
</evidence>
<keyword evidence="3 8" id="KW-0645">Protease</keyword>
<evidence type="ECO:0000313" key="11">
    <source>
        <dbReference type="Proteomes" id="UP000821853"/>
    </source>
</evidence>
<dbReference type="InterPro" id="IPR036959">
    <property type="entry name" value="Peptidase_C12_UCH_sf"/>
</dbReference>
<evidence type="ECO:0000256" key="1">
    <source>
        <dbReference type="ARBA" id="ARBA00000707"/>
    </source>
</evidence>
<dbReference type="EC" id="3.4.19.12" evidence="8"/>
<evidence type="ECO:0000313" key="10">
    <source>
        <dbReference type="EMBL" id="KAH9374007.1"/>
    </source>
</evidence>
<evidence type="ECO:0000256" key="7">
    <source>
        <dbReference type="PROSITE-ProRule" id="PRU01393"/>
    </source>
</evidence>
<comment type="caution">
    <text evidence="7">Lacks conserved residue(s) required for the propagation of feature annotation.</text>
</comment>
<comment type="catalytic activity">
    <reaction evidence="1 8">
        <text>Thiol-dependent hydrolysis of ester, thioester, amide, peptide and isopeptide bonds formed by the C-terminal Gly of ubiquitin (a 76-residue protein attached to proteins as an intracellular targeting signal).</text>
        <dbReference type="EC" id="3.4.19.12"/>
    </reaction>
</comment>
<proteinExistence type="inferred from homology"/>
<dbReference type="GO" id="GO:0016579">
    <property type="term" value="P:protein deubiquitination"/>
    <property type="evidence" value="ECO:0007669"/>
    <property type="project" value="TreeGrafter"/>
</dbReference>
<evidence type="ECO:0000256" key="3">
    <source>
        <dbReference type="ARBA" id="ARBA00022670"/>
    </source>
</evidence>
<dbReference type="InterPro" id="IPR057254">
    <property type="entry name" value="UCH_AS"/>
</dbReference>
<dbReference type="SUPFAM" id="SSF54001">
    <property type="entry name" value="Cysteine proteinases"/>
    <property type="match status" value="1"/>
</dbReference>
<dbReference type="InterPro" id="IPR001578">
    <property type="entry name" value="Peptidase_C12_UCH"/>
</dbReference>
<dbReference type="PANTHER" id="PTHR10589">
    <property type="entry name" value="UBIQUITIN CARBOXYL-TERMINAL HYDROLASE"/>
    <property type="match status" value="1"/>
</dbReference>
<evidence type="ECO:0000256" key="6">
    <source>
        <dbReference type="ARBA" id="ARBA00022807"/>
    </source>
</evidence>